<evidence type="ECO:0000256" key="4">
    <source>
        <dbReference type="ARBA" id="ARBA00022664"/>
    </source>
</evidence>
<protein>
    <recommendedName>
        <fullName evidence="11">Pre-mRNA-processing factor 19</fullName>
        <ecNumber evidence="11">2.3.2.27</ecNumber>
    </recommendedName>
</protein>
<comment type="subunit">
    <text evidence="11">Homotetramer.</text>
</comment>
<feature type="region of interest" description="Disordered" evidence="12">
    <location>
        <begin position="565"/>
        <end position="590"/>
    </location>
</feature>
<dbReference type="InterPro" id="IPR013083">
    <property type="entry name" value="Znf_RING/FYVE/PHD"/>
</dbReference>
<evidence type="ECO:0000256" key="9">
    <source>
        <dbReference type="ARBA" id="ARBA00023242"/>
    </source>
</evidence>
<evidence type="ECO:0000256" key="5">
    <source>
        <dbReference type="ARBA" id="ARBA00022728"/>
    </source>
</evidence>
<reference evidence="15" key="1">
    <citation type="journal article" date="2019" name="Nat. Commun.">
        <title>Expansion of phycobilisome linker gene families in mesophilic red algae.</title>
        <authorList>
            <person name="Lee J."/>
            <person name="Kim D."/>
            <person name="Bhattacharya D."/>
            <person name="Yoon H.S."/>
        </authorList>
    </citation>
    <scope>NUCLEOTIDE SEQUENCE [LARGE SCALE GENOMIC DNA]</scope>
    <source>
        <strain evidence="15">CCMP 1328</strain>
    </source>
</reference>
<dbReference type="FunFam" id="3.30.40.10:FF:000027">
    <property type="entry name" value="Pre-mRNA-processing factor 19, putative"/>
    <property type="match status" value="1"/>
</dbReference>
<dbReference type="Proteomes" id="UP000324585">
    <property type="component" value="Unassembled WGS sequence"/>
</dbReference>
<dbReference type="GO" id="GO:0005737">
    <property type="term" value="C:cytoplasm"/>
    <property type="evidence" value="ECO:0007669"/>
    <property type="project" value="TreeGrafter"/>
</dbReference>
<dbReference type="InterPro" id="IPR036322">
    <property type="entry name" value="WD40_repeat_dom_sf"/>
</dbReference>
<dbReference type="InterPro" id="IPR038959">
    <property type="entry name" value="Prp19"/>
</dbReference>
<dbReference type="PANTHER" id="PTHR43995">
    <property type="entry name" value="PRE-MRNA-PROCESSING FACTOR 19"/>
    <property type="match status" value="1"/>
</dbReference>
<dbReference type="SUPFAM" id="SSF50978">
    <property type="entry name" value="WD40 repeat-like"/>
    <property type="match status" value="1"/>
</dbReference>
<keyword evidence="15" id="KW-1185">Reference proteome</keyword>
<comment type="similarity">
    <text evidence="2 11">Belongs to the WD repeat PRP19 family.</text>
</comment>
<dbReference type="InterPro" id="IPR013915">
    <property type="entry name" value="Prp19_cc"/>
</dbReference>
<dbReference type="Pfam" id="PF12894">
    <property type="entry name" value="ANAPC4_WD40"/>
    <property type="match status" value="1"/>
</dbReference>
<keyword evidence="8 11" id="KW-0234">DNA repair</keyword>
<keyword evidence="3 10" id="KW-0853">WD repeat</keyword>
<dbReference type="UniPathway" id="UPA00143"/>
<dbReference type="AlphaFoldDB" id="A0A5J4YIC4"/>
<evidence type="ECO:0000256" key="11">
    <source>
        <dbReference type="RuleBase" id="RU367101"/>
    </source>
</evidence>
<dbReference type="InterPro" id="IPR003613">
    <property type="entry name" value="Ubox_domain"/>
</dbReference>
<dbReference type="Gene3D" id="3.30.40.10">
    <property type="entry name" value="Zinc/RING finger domain, C3HC4 (zinc finger)"/>
    <property type="match status" value="1"/>
</dbReference>
<keyword evidence="7 11" id="KW-0508">mRNA splicing</keyword>
<evidence type="ECO:0000256" key="12">
    <source>
        <dbReference type="SAM" id="MobiDB-lite"/>
    </source>
</evidence>
<feature type="compositionally biased region" description="Low complexity" evidence="12">
    <location>
        <begin position="652"/>
        <end position="663"/>
    </location>
</feature>
<keyword evidence="11" id="KW-0808">Transferase</keyword>
<dbReference type="GO" id="GO:0006281">
    <property type="term" value="P:DNA repair"/>
    <property type="evidence" value="ECO:0007669"/>
    <property type="project" value="UniProtKB-KW"/>
</dbReference>
<dbReference type="OrthoDB" id="687049at2759"/>
<dbReference type="GO" id="GO:0061630">
    <property type="term" value="F:ubiquitin protein ligase activity"/>
    <property type="evidence" value="ECO:0007669"/>
    <property type="project" value="UniProtKB-UniRule"/>
</dbReference>
<comment type="subcellular location">
    <subcellularLocation>
        <location evidence="1 11">Nucleus</location>
    </subcellularLocation>
</comment>
<evidence type="ECO:0000256" key="10">
    <source>
        <dbReference type="PROSITE-ProRule" id="PRU00221"/>
    </source>
</evidence>
<dbReference type="GO" id="GO:0000974">
    <property type="term" value="C:Prp19 complex"/>
    <property type="evidence" value="ECO:0007669"/>
    <property type="project" value="UniProtKB-UniRule"/>
</dbReference>
<dbReference type="PROSITE" id="PS50082">
    <property type="entry name" value="WD_REPEATS_2"/>
    <property type="match status" value="1"/>
</dbReference>
<dbReference type="InterPro" id="IPR015943">
    <property type="entry name" value="WD40/YVTN_repeat-like_dom_sf"/>
</dbReference>
<evidence type="ECO:0000256" key="2">
    <source>
        <dbReference type="ARBA" id="ARBA00006388"/>
    </source>
</evidence>
<evidence type="ECO:0000313" key="14">
    <source>
        <dbReference type="EMBL" id="KAA8491226.1"/>
    </source>
</evidence>
<evidence type="ECO:0000313" key="15">
    <source>
        <dbReference type="Proteomes" id="UP000324585"/>
    </source>
</evidence>
<dbReference type="PANTHER" id="PTHR43995:SF1">
    <property type="entry name" value="PRE-MRNA-PROCESSING FACTOR 19"/>
    <property type="match status" value="1"/>
</dbReference>
<organism evidence="14 15">
    <name type="scientific">Porphyridium purpureum</name>
    <name type="common">Red alga</name>
    <name type="synonym">Porphyridium cruentum</name>
    <dbReference type="NCBI Taxonomy" id="35688"/>
    <lineage>
        <taxon>Eukaryota</taxon>
        <taxon>Rhodophyta</taxon>
        <taxon>Bangiophyceae</taxon>
        <taxon>Porphyridiales</taxon>
        <taxon>Porphyridiaceae</taxon>
        <taxon>Porphyridium</taxon>
    </lineage>
</organism>
<dbReference type="SMART" id="SM00504">
    <property type="entry name" value="Ubox"/>
    <property type="match status" value="1"/>
</dbReference>
<dbReference type="Pfam" id="PF08606">
    <property type="entry name" value="Prp19"/>
    <property type="match status" value="1"/>
</dbReference>
<evidence type="ECO:0000259" key="13">
    <source>
        <dbReference type="PROSITE" id="PS51698"/>
    </source>
</evidence>
<name>A0A5J4YIC4_PORPP</name>
<feature type="domain" description="U-box" evidence="13">
    <location>
        <begin position="1"/>
        <end position="81"/>
    </location>
</feature>
<feature type="region of interest" description="Disordered" evidence="12">
    <location>
        <begin position="200"/>
        <end position="262"/>
    </location>
</feature>
<dbReference type="EC" id="2.3.2.27" evidence="11"/>
<evidence type="ECO:0000256" key="1">
    <source>
        <dbReference type="ARBA" id="ARBA00004123"/>
    </source>
</evidence>
<dbReference type="SMART" id="SM00320">
    <property type="entry name" value="WD40"/>
    <property type="match status" value="2"/>
</dbReference>
<keyword evidence="5 11" id="KW-0747">Spliceosome</keyword>
<feature type="region of interest" description="Disordered" evidence="12">
    <location>
        <begin position="645"/>
        <end position="675"/>
    </location>
</feature>
<evidence type="ECO:0000256" key="6">
    <source>
        <dbReference type="ARBA" id="ARBA00022763"/>
    </source>
</evidence>
<keyword evidence="11" id="KW-0833">Ubl conjugation pathway</keyword>
<gene>
    <name evidence="14" type="ORF">FVE85_9521</name>
</gene>
<evidence type="ECO:0000256" key="8">
    <source>
        <dbReference type="ARBA" id="ARBA00023204"/>
    </source>
</evidence>
<dbReference type="GO" id="GO:0000398">
    <property type="term" value="P:mRNA splicing, via spliceosome"/>
    <property type="evidence" value="ECO:0007669"/>
    <property type="project" value="InterPro"/>
</dbReference>
<feature type="repeat" description="WD" evidence="10">
    <location>
        <begin position="481"/>
        <end position="506"/>
    </location>
</feature>
<dbReference type="PROSITE" id="PS51698">
    <property type="entry name" value="U_BOX"/>
    <property type="match status" value="1"/>
</dbReference>
<keyword evidence="9 11" id="KW-0539">Nucleus</keyword>
<dbReference type="EMBL" id="VRMN01000015">
    <property type="protein sequence ID" value="KAA8491226.1"/>
    <property type="molecule type" value="Genomic_DNA"/>
</dbReference>
<sequence length="724" mass="78448">MFCSISGALTQEPVVSKRTGHVYEKRLIMKHLAASGGLCPHTNERMETSELIAVRQSSSSSGIGHAGGSDENHHQHPYQQQQEPYAELMVPSVVPPRTVASGSLPQLLRTLQSEWDAMMLEAHAHREQLDMLQKQLATALFEKDAALRVIARLVRERDNALAARDALLRGDVPQAPLALNANSNGSLGEKRKLERDAPLGSVQQEGPFNKKPAFMPRSPPGVSPERPERELGKMPAERSDAQEQEHEEALPSPQLQPQGMHTEDAGIEPSQIATLPEALLNSISIKHDELMEARRARKLPDSLTRADHVTAFAPSAKADIPGRYDFSAQIVVGHNVYIALGSSVCAGKIQVYLVDAQHLEQVELGAFHRSIDVWSDGASVSSMASHVLSRSQLMIGLSNGSVVFLQLSAQRNDSNDLGVTSHRSIPNASQGPVCDLAVNPTNELLAVVDVKGHCTLWLMRASEPARRVAKLCQKENVKYVSVSFHPDGKLLGFGCDDDTLRLWDVSMLEEIACISVSKSGSASGTLRTMQFSENGYQCVVSTTRGVQLLDLRKIKCQNEWTWDEAPNHDNHGAGGGANGRKGDTAEWTGHMDPAGTRARGRAFCLDDAGVYVANVFDSSAVLLEIAHRKKLRALCKLNLRTLEPAATKPTASSSSSHSSDSSSATPGGRPGMVPISTRHTTHAVCWGPDAAWLALVMLQELQPHHNQPTTTLCIFSALPPPPAP</sequence>
<dbReference type="SUPFAM" id="SSF57850">
    <property type="entry name" value="RING/U-box"/>
    <property type="match status" value="1"/>
</dbReference>
<comment type="catalytic activity">
    <reaction evidence="11">
        <text>S-ubiquitinyl-[E2 ubiquitin-conjugating enzyme]-L-cysteine + [acceptor protein]-L-lysine = [E2 ubiquitin-conjugating enzyme]-L-cysteine + N(6)-ubiquitinyl-[acceptor protein]-L-lysine.</text>
        <dbReference type="EC" id="2.3.2.27"/>
    </reaction>
</comment>
<evidence type="ECO:0000256" key="7">
    <source>
        <dbReference type="ARBA" id="ARBA00023187"/>
    </source>
</evidence>
<comment type="function">
    <text evidence="11">Ubiquitin-protein ligase which is mainly involved pre-mRNA splicing and DNA repair. Required for pre-mRNA splicing as component of the spliceosome.</text>
</comment>
<keyword evidence="4 11" id="KW-0507">mRNA processing</keyword>
<dbReference type="GO" id="GO:0070534">
    <property type="term" value="P:protein K63-linked ubiquitination"/>
    <property type="evidence" value="ECO:0007669"/>
    <property type="project" value="UniProtKB-UniRule"/>
</dbReference>
<evidence type="ECO:0000256" key="3">
    <source>
        <dbReference type="ARBA" id="ARBA00022574"/>
    </source>
</evidence>
<comment type="pathway">
    <text evidence="11">Protein modification; protein ubiquitination.</text>
</comment>
<feature type="compositionally biased region" description="Basic and acidic residues" evidence="12">
    <location>
        <begin position="225"/>
        <end position="249"/>
    </location>
</feature>
<comment type="caution">
    <text evidence="14">The sequence shown here is derived from an EMBL/GenBank/DDBJ whole genome shotgun (WGS) entry which is preliminary data.</text>
</comment>
<dbReference type="GO" id="GO:0071006">
    <property type="term" value="C:U2-type catalytic step 1 spliceosome"/>
    <property type="evidence" value="ECO:0007669"/>
    <property type="project" value="TreeGrafter"/>
</dbReference>
<dbReference type="Gene3D" id="2.130.10.10">
    <property type="entry name" value="YVTN repeat-like/Quinoprotein amine dehydrogenase"/>
    <property type="match status" value="1"/>
</dbReference>
<keyword evidence="6 11" id="KW-0227">DNA damage</keyword>
<feature type="region of interest" description="Disordered" evidence="12">
    <location>
        <begin position="53"/>
        <end position="82"/>
    </location>
</feature>
<dbReference type="InterPro" id="IPR001680">
    <property type="entry name" value="WD40_rpt"/>
</dbReference>
<dbReference type="InterPro" id="IPR024977">
    <property type="entry name" value="Apc4-like_WD40_dom"/>
</dbReference>
<proteinExistence type="inferred from homology"/>
<accession>A0A5J4YIC4</accession>